<gene>
    <name evidence="1" type="ORF">AVEN_234257_1</name>
</gene>
<keyword evidence="2" id="KW-1185">Reference proteome</keyword>
<dbReference type="InterPro" id="IPR029060">
    <property type="entry name" value="PIN-like_dom_sf"/>
</dbReference>
<dbReference type="AlphaFoldDB" id="A0A4Y2AAF5"/>
<proteinExistence type="predicted"/>
<reference evidence="1 2" key="1">
    <citation type="journal article" date="2019" name="Sci. Rep.">
        <title>Orb-weaving spider Araneus ventricosus genome elucidates the spidroin gene catalogue.</title>
        <authorList>
            <person name="Kono N."/>
            <person name="Nakamura H."/>
            <person name="Ohtoshi R."/>
            <person name="Moran D.A.P."/>
            <person name="Shinohara A."/>
            <person name="Yoshida Y."/>
            <person name="Fujiwara M."/>
            <person name="Mori M."/>
            <person name="Tomita M."/>
            <person name="Arakawa K."/>
        </authorList>
    </citation>
    <scope>NUCLEOTIDE SEQUENCE [LARGE SCALE GENOMIC DNA]</scope>
</reference>
<evidence type="ECO:0000313" key="1">
    <source>
        <dbReference type="EMBL" id="GBL75924.1"/>
    </source>
</evidence>
<organism evidence="1 2">
    <name type="scientific">Araneus ventricosus</name>
    <name type="common">Orbweaver spider</name>
    <name type="synonym">Epeira ventricosa</name>
    <dbReference type="NCBI Taxonomy" id="182803"/>
    <lineage>
        <taxon>Eukaryota</taxon>
        <taxon>Metazoa</taxon>
        <taxon>Ecdysozoa</taxon>
        <taxon>Arthropoda</taxon>
        <taxon>Chelicerata</taxon>
        <taxon>Arachnida</taxon>
        <taxon>Araneae</taxon>
        <taxon>Araneomorphae</taxon>
        <taxon>Entelegynae</taxon>
        <taxon>Araneoidea</taxon>
        <taxon>Araneidae</taxon>
        <taxon>Araneus</taxon>
    </lineage>
</organism>
<evidence type="ECO:0000313" key="2">
    <source>
        <dbReference type="Proteomes" id="UP000499080"/>
    </source>
</evidence>
<dbReference type="EMBL" id="BGPR01000009">
    <property type="protein sequence ID" value="GBL75924.1"/>
    <property type="molecule type" value="Genomic_DNA"/>
</dbReference>
<comment type="caution">
    <text evidence="1">The sequence shown here is derived from an EMBL/GenBank/DDBJ whole genome shotgun (WGS) entry which is preliminary data.</text>
</comment>
<accession>A0A4Y2AAF5</accession>
<dbReference type="OrthoDB" id="10509168at2759"/>
<name>A0A4Y2AAF5_ARAVE</name>
<protein>
    <submittedName>
        <fullName evidence="1">Uncharacterized protein</fullName>
    </submittedName>
</protein>
<dbReference type="Proteomes" id="UP000499080">
    <property type="component" value="Unassembled WGS sequence"/>
</dbReference>
<dbReference type="SUPFAM" id="SSF88723">
    <property type="entry name" value="PIN domain-like"/>
    <property type="match status" value="1"/>
</dbReference>
<sequence length="117" mass="13196">MSSIIAFDENMVVTAKQANFLRKSENKLRLIQMMMGYFQSEGICAIQADEDADTLICSIATSARSVAVIGNDTDLLAILIARDIPRTSLYFLRPHSANYEDKCYNKTKIQETIGHWM</sequence>